<proteinExistence type="predicted"/>
<gene>
    <name evidence="1" type="ORF">O6H91_20G076500</name>
</gene>
<name>A0ACC2ARV8_DIPCM</name>
<evidence type="ECO:0000313" key="1">
    <source>
        <dbReference type="EMBL" id="KAJ7520282.1"/>
    </source>
</evidence>
<protein>
    <submittedName>
        <fullName evidence="1">Uncharacterized protein</fullName>
    </submittedName>
</protein>
<dbReference type="Proteomes" id="UP001162992">
    <property type="component" value="Chromosome 20"/>
</dbReference>
<accession>A0ACC2ARV8</accession>
<reference evidence="2" key="1">
    <citation type="journal article" date="2024" name="Proc. Natl. Acad. Sci. U.S.A.">
        <title>Extraordinary preservation of gene collinearity over three hundred million years revealed in homosporous lycophytes.</title>
        <authorList>
            <person name="Li C."/>
            <person name="Wickell D."/>
            <person name="Kuo L.Y."/>
            <person name="Chen X."/>
            <person name="Nie B."/>
            <person name="Liao X."/>
            <person name="Peng D."/>
            <person name="Ji J."/>
            <person name="Jenkins J."/>
            <person name="Williams M."/>
            <person name="Shu S."/>
            <person name="Plott C."/>
            <person name="Barry K."/>
            <person name="Rajasekar S."/>
            <person name="Grimwood J."/>
            <person name="Han X."/>
            <person name="Sun S."/>
            <person name="Hou Z."/>
            <person name="He W."/>
            <person name="Dai G."/>
            <person name="Sun C."/>
            <person name="Schmutz J."/>
            <person name="Leebens-Mack J.H."/>
            <person name="Li F.W."/>
            <person name="Wang L."/>
        </authorList>
    </citation>
    <scope>NUCLEOTIDE SEQUENCE [LARGE SCALE GENOMIC DNA]</scope>
    <source>
        <strain evidence="2">cv. PW_Plant_1</strain>
    </source>
</reference>
<keyword evidence="2" id="KW-1185">Reference proteome</keyword>
<dbReference type="EMBL" id="CM055111">
    <property type="protein sequence ID" value="KAJ7520282.1"/>
    <property type="molecule type" value="Genomic_DNA"/>
</dbReference>
<evidence type="ECO:0000313" key="2">
    <source>
        <dbReference type="Proteomes" id="UP001162992"/>
    </source>
</evidence>
<sequence>MMDNVFIGQLIGAGLVLICSLLWLFLIRVKIPKGVPPGSFGWPLLGETIEYLNYRYKSGAAAFFNERRKRYGVDVFRTHIFFCPTVVIAGADAHKLLQNDGYRTLTFGHSQMMRDLFGETSLLLTEGDQHKRMRKVILGSMNLKVLKSQIPILEGLSIETLKSWEGAEVLAYDELAKFTFYSIMGLLLSLKPSPYTETLRQDFQILAKYGVSLPLKNIPGSSFNRALQARKRLVDEIKKVVEDRRKDGNASEDVLNYLMQPKGISRSDLHLSDEEIIDNVLFFIFAGYETTSTALAKIIQLLSDHPHEQNLVKAEHQRVQQELEDEGCLTWEKLKSMHYTSMVINEALRLSHLGTEVFLRTSKEDIAFHGYTIPRGWNIIIDKATTDINPDIFEEPLKFNPDRFQKNIPPYVLIPFGSGTRICAGMEFANIEMLVFIHTLVKNYSWRLTQEHNDEMEFTGVVEKPKNGIPILIQKLHF</sequence>
<organism evidence="1 2">
    <name type="scientific">Diphasiastrum complanatum</name>
    <name type="common">Issler's clubmoss</name>
    <name type="synonym">Lycopodium complanatum</name>
    <dbReference type="NCBI Taxonomy" id="34168"/>
    <lineage>
        <taxon>Eukaryota</taxon>
        <taxon>Viridiplantae</taxon>
        <taxon>Streptophyta</taxon>
        <taxon>Embryophyta</taxon>
        <taxon>Tracheophyta</taxon>
        <taxon>Lycopodiopsida</taxon>
        <taxon>Lycopodiales</taxon>
        <taxon>Lycopodiaceae</taxon>
        <taxon>Lycopodioideae</taxon>
        <taxon>Diphasiastrum</taxon>
    </lineage>
</organism>
<comment type="caution">
    <text evidence="1">The sequence shown here is derived from an EMBL/GenBank/DDBJ whole genome shotgun (WGS) entry which is preliminary data.</text>
</comment>